<evidence type="ECO:0000313" key="2">
    <source>
        <dbReference type="Proteomes" id="UP000183832"/>
    </source>
</evidence>
<organism evidence="1 2">
    <name type="scientific">Clunio marinus</name>
    <dbReference type="NCBI Taxonomy" id="568069"/>
    <lineage>
        <taxon>Eukaryota</taxon>
        <taxon>Metazoa</taxon>
        <taxon>Ecdysozoa</taxon>
        <taxon>Arthropoda</taxon>
        <taxon>Hexapoda</taxon>
        <taxon>Insecta</taxon>
        <taxon>Pterygota</taxon>
        <taxon>Neoptera</taxon>
        <taxon>Endopterygota</taxon>
        <taxon>Diptera</taxon>
        <taxon>Nematocera</taxon>
        <taxon>Chironomoidea</taxon>
        <taxon>Chironomidae</taxon>
        <taxon>Clunio</taxon>
    </lineage>
</organism>
<sequence length="60" mass="7217">MPTKKYEFKLFEIINLRNFSFSFENLIELLSFQAFELFSWGYNARTSARFSEKTFTTNTN</sequence>
<gene>
    <name evidence="1" type="ORF">CLUMA_CG007609</name>
</gene>
<name>A0A1J1I596_9DIPT</name>
<dbReference type="Proteomes" id="UP000183832">
    <property type="component" value="Unassembled WGS sequence"/>
</dbReference>
<protein>
    <submittedName>
        <fullName evidence="1">CLUMA_CG007609, isoform A</fullName>
    </submittedName>
</protein>
<accession>A0A1J1I596</accession>
<dbReference type="EMBL" id="CVRI01000038">
    <property type="protein sequence ID" value="CRK94086.1"/>
    <property type="molecule type" value="Genomic_DNA"/>
</dbReference>
<keyword evidence="2" id="KW-1185">Reference proteome</keyword>
<evidence type="ECO:0000313" key="1">
    <source>
        <dbReference type="EMBL" id="CRK94086.1"/>
    </source>
</evidence>
<reference evidence="1 2" key="1">
    <citation type="submission" date="2015-04" db="EMBL/GenBank/DDBJ databases">
        <authorList>
            <person name="Syromyatnikov M.Y."/>
            <person name="Popov V.N."/>
        </authorList>
    </citation>
    <scope>NUCLEOTIDE SEQUENCE [LARGE SCALE GENOMIC DNA]</scope>
</reference>
<proteinExistence type="predicted"/>
<dbReference type="AlphaFoldDB" id="A0A1J1I596"/>